<evidence type="ECO:0000313" key="1">
    <source>
        <dbReference type="EMBL" id="CAI8032859.1"/>
    </source>
</evidence>
<protein>
    <submittedName>
        <fullName evidence="1">Uncharacterized protein</fullName>
    </submittedName>
</protein>
<comment type="caution">
    <text evidence="1">The sequence shown here is derived from an EMBL/GenBank/DDBJ whole genome shotgun (WGS) entry which is preliminary data.</text>
</comment>
<dbReference type="PANTHER" id="PTHR13582">
    <property type="entry name" value="M-PHASE PHOSPHOPROTEIN 6"/>
    <property type="match status" value="1"/>
</dbReference>
<proteinExistence type="predicted"/>
<dbReference type="Pfam" id="PF10175">
    <property type="entry name" value="MPP6"/>
    <property type="match status" value="1"/>
</dbReference>
<dbReference type="GO" id="GO:0000460">
    <property type="term" value="P:maturation of 5.8S rRNA"/>
    <property type="evidence" value="ECO:0007669"/>
    <property type="project" value="TreeGrafter"/>
</dbReference>
<accession>A0AA35WU46</accession>
<keyword evidence="2" id="KW-1185">Reference proteome</keyword>
<dbReference type="InterPro" id="IPR019324">
    <property type="entry name" value="MPP6"/>
</dbReference>
<reference evidence="1" key="1">
    <citation type="submission" date="2023-03" db="EMBL/GenBank/DDBJ databases">
        <authorList>
            <person name="Steffen K."/>
            <person name="Cardenas P."/>
        </authorList>
    </citation>
    <scope>NUCLEOTIDE SEQUENCE</scope>
</reference>
<dbReference type="AlphaFoldDB" id="A0AA35WU46"/>
<organism evidence="1 2">
    <name type="scientific">Geodia barretti</name>
    <name type="common">Barrett's horny sponge</name>
    <dbReference type="NCBI Taxonomy" id="519541"/>
    <lineage>
        <taxon>Eukaryota</taxon>
        <taxon>Metazoa</taxon>
        <taxon>Porifera</taxon>
        <taxon>Demospongiae</taxon>
        <taxon>Heteroscleromorpha</taxon>
        <taxon>Tetractinellida</taxon>
        <taxon>Astrophorina</taxon>
        <taxon>Geodiidae</taxon>
        <taxon>Geodia</taxon>
    </lineage>
</organism>
<dbReference type="Proteomes" id="UP001174909">
    <property type="component" value="Unassembled WGS sequence"/>
</dbReference>
<name>A0AA35WU46_GEOBA</name>
<gene>
    <name evidence="1" type="ORF">GBAR_LOCUS18545</name>
</gene>
<sequence length="149" mass="17149">MEEGERANPRKRALSKNLSQMKFMKRHTLGNAEEEVDSVGGVLTEKWVVPDAPPSAKCSTIRKRIDSFVECEELDTFGRYSYNGCNKEIERLARSRLTAGSPSVVEPEEDADVTAEEVVQRHEVMGLKRGERKRRREKHFEKILDKKWS</sequence>
<dbReference type="EMBL" id="CASHTH010002633">
    <property type="protein sequence ID" value="CAI8032859.1"/>
    <property type="molecule type" value="Genomic_DNA"/>
</dbReference>
<dbReference type="PANTHER" id="PTHR13582:SF0">
    <property type="entry name" value="M-PHASE PHOSPHOPROTEIN 6"/>
    <property type="match status" value="1"/>
</dbReference>
<evidence type="ECO:0000313" key="2">
    <source>
        <dbReference type="Proteomes" id="UP001174909"/>
    </source>
</evidence>